<name>A9IYX8_BART1</name>
<organism evidence="1 2">
    <name type="scientific">Bartonella tribocorum (strain DSM 28219 / CCUG 45778 / CIP 105476 / IBS 506)</name>
    <dbReference type="NCBI Taxonomy" id="382640"/>
    <lineage>
        <taxon>Bacteria</taxon>
        <taxon>Pseudomonadati</taxon>
        <taxon>Pseudomonadota</taxon>
        <taxon>Alphaproteobacteria</taxon>
        <taxon>Hyphomicrobiales</taxon>
        <taxon>Bartonellaceae</taxon>
        <taxon>Bartonella</taxon>
    </lineage>
</organism>
<dbReference type="EMBL" id="AM260525">
    <property type="protein sequence ID" value="CAK02448.1"/>
    <property type="molecule type" value="Genomic_DNA"/>
</dbReference>
<dbReference type="AlphaFoldDB" id="A9IYX8"/>
<keyword evidence="2" id="KW-1185">Reference proteome</keyword>
<reference evidence="1 2" key="1">
    <citation type="journal article" date="2007" name="Nat. Genet.">
        <title>Genomic analysis of Bartonella identifies type IV secretion systems as host adaptability factors.</title>
        <authorList>
            <person name="Saenz H.L."/>
            <person name="Engel P."/>
            <person name="Stoeckli M.C."/>
            <person name="Lanz C."/>
            <person name="Raddatz G."/>
            <person name="Vayssier-Taussat M."/>
            <person name="Birtles R."/>
            <person name="Schuster S.C."/>
            <person name="Dehio C."/>
        </authorList>
    </citation>
    <scope>NUCLEOTIDE SEQUENCE [LARGE SCALE GENOMIC DNA]</scope>
    <source>
        <strain evidence="2">DSM 28219 / CCUG 45778 / CIP 105476 / IBS 506</strain>
    </source>
</reference>
<accession>A9IYX8</accession>
<dbReference type="KEGG" id="btr:BT_2472"/>
<sequence>MSPYGRLASLIVSAQQRQAAEHYARALRQAALWGKKISRLRDRQRRLSY</sequence>
<dbReference type="HOGENOM" id="CLU_3132737_0_0_5"/>
<evidence type="ECO:0000313" key="2">
    <source>
        <dbReference type="Proteomes" id="UP000001592"/>
    </source>
</evidence>
<proteinExistence type="predicted"/>
<dbReference type="Proteomes" id="UP000001592">
    <property type="component" value="Chromosome"/>
</dbReference>
<gene>
    <name evidence="1" type="ordered locus">BT_2472</name>
</gene>
<protein>
    <submittedName>
        <fullName evidence="1">Uncharacterized protein</fullName>
    </submittedName>
</protein>
<evidence type="ECO:0000313" key="1">
    <source>
        <dbReference type="EMBL" id="CAK02448.1"/>
    </source>
</evidence>